<keyword evidence="4" id="KW-1185">Reference proteome</keyword>
<gene>
    <name evidence="1" type="ORF">ABRQ07_21275</name>
    <name evidence="2" type="ORF">LW347_00460</name>
</gene>
<proteinExistence type="predicted"/>
<dbReference type="Proteomes" id="UP001463408">
    <property type="component" value="Unassembled WGS sequence"/>
</dbReference>
<evidence type="ECO:0000313" key="4">
    <source>
        <dbReference type="Proteomes" id="UP001463408"/>
    </source>
</evidence>
<dbReference type="AlphaFoldDB" id="A0AAE9NTU3"/>
<accession>A0AAE9NTU3</accession>
<evidence type="ECO:0000313" key="2">
    <source>
        <dbReference type="EMBL" id="UVO08521.1"/>
    </source>
</evidence>
<dbReference type="EMBL" id="CP090065">
    <property type="protein sequence ID" value="UVO08521.1"/>
    <property type="molecule type" value="Genomic_DNA"/>
</dbReference>
<sequence length="154" mass="17497">MNTINSRITPPNSNYETCLECRAKLLIYPGEMHPDEVSAILNIEPTQKNIIGDRKTNSLGRTREVKTSGWFLSSEDFISSKDLRDHIDWIIAKLDACREGLKKLQNIPGIKMTLSCVWWSATGHSGPVLWPEQMKALADLDLECAFDIYLFPEE</sequence>
<dbReference type="InterPro" id="IPR025459">
    <property type="entry name" value="DUF4279"/>
</dbReference>
<dbReference type="RefSeq" id="WP_137742487.1">
    <property type="nucleotide sequence ID" value="NZ_CP090065.1"/>
</dbReference>
<organism evidence="2 3">
    <name type="scientific">Pectobacterium polonicum</name>
    <dbReference type="NCBI Taxonomy" id="2485124"/>
    <lineage>
        <taxon>Bacteria</taxon>
        <taxon>Pseudomonadati</taxon>
        <taxon>Pseudomonadota</taxon>
        <taxon>Gammaproteobacteria</taxon>
        <taxon>Enterobacterales</taxon>
        <taxon>Pectobacteriaceae</taxon>
        <taxon>Pectobacterium</taxon>
    </lineage>
</organism>
<evidence type="ECO:0000313" key="1">
    <source>
        <dbReference type="EMBL" id="MEQ9940103.1"/>
    </source>
</evidence>
<dbReference type="KEGG" id="ppoo:LW347_00460"/>
<protein>
    <submittedName>
        <fullName evidence="2">DUF4279 domain-containing protein</fullName>
    </submittedName>
</protein>
<dbReference type="EMBL" id="JBEHEF010000032">
    <property type="protein sequence ID" value="MEQ9940103.1"/>
    <property type="molecule type" value="Genomic_DNA"/>
</dbReference>
<reference evidence="1 4" key="2">
    <citation type="submission" date="2024-06" db="EMBL/GenBank/DDBJ databases">
        <title>Pangenomics to understand the prophage dynamics in the radiating lineages of P. brasiliense.</title>
        <authorList>
            <person name="Pardeshi L.A."/>
            <person name="Van Duivenbode I."/>
            <person name="Jonkheer E.M."/>
            <person name="Pel M.J.C."/>
            <person name="Kupczok A."/>
            <person name="De Ridder D."/>
            <person name="Smit S."/>
            <person name="Van Der Lee T.J."/>
        </authorList>
    </citation>
    <scope>NUCLEOTIDE SEQUENCE [LARGE SCALE GENOMIC DNA]</scope>
    <source>
        <strain evidence="1 4">PD 8607</strain>
    </source>
</reference>
<reference evidence="2" key="1">
    <citation type="submission" date="2021-12" db="EMBL/GenBank/DDBJ databases">
        <title>Genome sequence of novel Pectobacterium sp. causing blackleg.</title>
        <authorList>
            <person name="Wang J."/>
        </authorList>
    </citation>
    <scope>NUCLEOTIDE SEQUENCE</scope>
    <source>
        <strain evidence="2">BY21311</strain>
    </source>
</reference>
<evidence type="ECO:0000313" key="3">
    <source>
        <dbReference type="Proteomes" id="UP001059272"/>
    </source>
</evidence>
<dbReference type="Pfam" id="PF14106">
    <property type="entry name" value="DUF4279"/>
    <property type="match status" value="1"/>
</dbReference>
<name>A0AAE9NTU3_9GAMM</name>
<dbReference type="Proteomes" id="UP001059272">
    <property type="component" value="Chromosome"/>
</dbReference>